<dbReference type="InterPro" id="IPR021308">
    <property type="entry name" value="GfcB"/>
</dbReference>
<reference evidence="2 3" key="1">
    <citation type="submission" date="2017-02" db="EMBL/GenBank/DDBJ databases">
        <authorList>
            <person name="Peterson S.W."/>
        </authorList>
    </citation>
    <scope>NUCLEOTIDE SEQUENCE [LARGE SCALE GENOMIC DNA]</scope>
    <source>
        <strain evidence="3">type strain: NCCB 100098</strain>
    </source>
</reference>
<dbReference type="InterPro" id="IPR023373">
    <property type="entry name" value="YmcC_sf"/>
</dbReference>
<dbReference type="RefSeq" id="WP_080158037.1">
    <property type="nucleotide sequence ID" value="NZ_FUZI01000004.1"/>
</dbReference>
<keyword evidence="1" id="KW-0732">Signal</keyword>
<dbReference type="OrthoDB" id="5591889at2"/>
<sequence length="245" mass="26791">MLKKLISHPISRLLLLSATALSITGCSQKITSVNDTVRLAVQGTADVHKSAYDIAQLPYASTYVRINNQSQLFMVLALAESASGETITHAASKASAPHVSPPQLKWLASDNGMLVTQSGRIIKTVNLSEGNLLATHSNSADPLALGLHLATTPKQWQRSVDWQPGYHSGYQLDSVFVFDHAEVLTINGKSVPVLRFNENVSVKQLNQHYSNTFWVEQRTGKVIKSLQYIAPSLPSVEMTILKPFS</sequence>
<evidence type="ECO:0000313" key="3">
    <source>
        <dbReference type="Proteomes" id="UP000189966"/>
    </source>
</evidence>
<dbReference type="Gene3D" id="2.40.360.10">
    <property type="entry name" value="YmcC-like"/>
    <property type="match status" value="1"/>
</dbReference>
<dbReference type="EMBL" id="FUZI01000004">
    <property type="protein sequence ID" value="SKC33065.1"/>
    <property type="molecule type" value="Genomic_DNA"/>
</dbReference>
<keyword evidence="2" id="KW-0449">Lipoprotein</keyword>
<feature type="chain" id="PRO_5010517480" evidence="1">
    <location>
        <begin position="23"/>
        <end position="245"/>
    </location>
</feature>
<gene>
    <name evidence="2" type="primary">gfcB</name>
    <name evidence="2" type="ORF">CZ809_02594</name>
</gene>
<dbReference type="SUPFAM" id="SSF159270">
    <property type="entry name" value="YmcC-like"/>
    <property type="match status" value="1"/>
</dbReference>
<organism evidence="2 3">
    <name type="scientific">Photobacterium piscicola</name>
    <dbReference type="NCBI Taxonomy" id="1378299"/>
    <lineage>
        <taxon>Bacteria</taxon>
        <taxon>Pseudomonadati</taxon>
        <taxon>Pseudomonadota</taxon>
        <taxon>Gammaproteobacteria</taxon>
        <taxon>Vibrionales</taxon>
        <taxon>Vibrionaceae</taxon>
        <taxon>Photobacterium</taxon>
    </lineage>
</organism>
<dbReference type="Proteomes" id="UP000189966">
    <property type="component" value="Unassembled WGS sequence"/>
</dbReference>
<proteinExistence type="predicted"/>
<evidence type="ECO:0000313" key="2">
    <source>
        <dbReference type="EMBL" id="SKC33065.1"/>
    </source>
</evidence>
<dbReference type="AlphaFoldDB" id="A0A1T5I2G1"/>
<dbReference type="PROSITE" id="PS51257">
    <property type="entry name" value="PROKAR_LIPOPROTEIN"/>
    <property type="match status" value="1"/>
</dbReference>
<evidence type="ECO:0000256" key="1">
    <source>
        <dbReference type="SAM" id="SignalP"/>
    </source>
</evidence>
<accession>A0A1T5I2G1</accession>
<protein>
    <submittedName>
        <fullName evidence="2">Putative lipoprotein GfcB</fullName>
    </submittedName>
</protein>
<feature type="signal peptide" evidence="1">
    <location>
        <begin position="1"/>
        <end position="22"/>
    </location>
</feature>
<dbReference type="Pfam" id="PF11102">
    <property type="entry name" value="YjbF"/>
    <property type="match status" value="1"/>
</dbReference>
<name>A0A1T5I2G1_9GAMM</name>